<gene>
    <name evidence="3" type="ORF">FNU76_18175</name>
</gene>
<dbReference type="InterPro" id="IPR018946">
    <property type="entry name" value="PhoD-like_MPP"/>
</dbReference>
<dbReference type="InterPro" id="IPR029052">
    <property type="entry name" value="Metallo-depent_PP-like"/>
</dbReference>
<organism evidence="3 4">
    <name type="scientific">Chitinimonas arctica</name>
    <dbReference type="NCBI Taxonomy" id="2594795"/>
    <lineage>
        <taxon>Bacteria</taxon>
        <taxon>Pseudomonadati</taxon>
        <taxon>Pseudomonadota</taxon>
        <taxon>Betaproteobacteria</taxon>
        <taxon>Neisseriales</taxon>
        <taxon>Chitinibacteraceae</taxon>
        <taxon>Chitinimonas</taxon>
    </lineage>
</organism>
<keyword evidence="4" id="KW-1185">Reference proteome</keyword>
<name>A0A516SIZ6_9NEIS</name>
<dbReference type="PANTHER" id="PTHR33987">
    <property type="entry name" value="CALCINEURIN-LIKE METALLO-PHOSPHOESTERASE SUPERFAMILY PROTEIN"/>
    <property type="match status" value="1"/>
</dbReference>
<dbReference type="AlphaFoldDB" id="A0A516SIZ6"/>
<dbReference type="SUPFAM" id="SSF56300">
    <property type="entry name" value="Metallo-dependent phosphatases"/>
    <property type="match status" value="1"/>
</dbReference>
<dbReference type="EMBL" id="CP041730">
    <property type="protein sequence ID" value="QDQ28117.1"/>
    <property type="molecule type" value="Genomic_DNA"/>
</dbReference>
<evidence type="ECO:0000259" key="2">
    <source>
        <dbReference type="Pfam" id="PF09423"/>
    </source>
</evidence>
<dbReference type="InterPro" id="IPR038607">
    <property type="entry name" value="PhoD-like_sf"/>
</dbReference>
<feature type="chain" id="PRO_5021911665" description="PhoD-like phosphatase metallophosphatase domain-containing protein" evidence="1">
    <location>
        <begin position="19"/>
        <end position="441"/>
    </location>
</feature>
<dbReference type="KEGG" id="cari:FNU76_18175"/>
<accession>A0A516SIZ6</accession>
<dbReference type="CDD" id="cd07389">
    <property type="entry name" value="MPP_PhoD"/>
    <property type="match status" value="1"/>
</dbReference>
<dbReference type="Proteomes" id="UP000317550">
    <property type="component" value="Chromosome"/>
</dbReference>
<dbReference type="Gene3D" id="3.60.21.70">
    <property type="entry name" value="PhoD-like phosphatase"/>
    <property type="match status" value="1"/>
</dbReference>
<dbReference type="OrthoDB" id="9795624at2"/>
<evidence type="ECO:0000313" key="4">
    <source>
        <dbReference type="Proteomes" id="UP000317550"/>
    </source>
</evidence>
<feature type="domain" description="PhoD-like phosphatase metallophosphatase" evidence="2">
    <location>
        <begin position="144"/>
        <end position="384"/>
    </location>
</feature>
<evidence type="ECO:0000256" key="1">
    <source>
        <dbReference type="SAM" id="SignalP"/>
    </source>
</evidence>
<feature type="signal peptide" evidence="1">
    <location>
        <begin position="1"/>
        <end position="18"/>
    </location>
</feature>
<dbReference type="PANTHER" id="PTHR33987:SF1">
    <property type="entry name" value="CALCINEURIN-LIKE METALLO-PHOSPHOESTERASE SUPERFAMILY PROTEIN"/>
    <property type="match status" value="1"/>
</dbReference>
<protein>
    <recommendedName>
        <fullName evidence="2">PhoD-like phosphatase metallophosphatase domain-containing protein</fullName>
    </recommendedName>
</protein>
<dbReference type="Pfam" id="PF09423">
    <property type="entry name" value="PhoD"/>
    <property type="match status" value="1"/>
</dbReference>
<keyword evidence="1" id="KW-0732">Signal</keyword>
<proteinExistence type="predicted"/>
<evidence type="ECO:0000313" key="3">
    <source>
        <dbReference type="EMBL" id="QDQ28117.1"/>
    </source>
</evidence>
<dbReference type="RefSeq" id="WP_144279504.1">
    <property type="nucleotide sequence ID" value="NZ_CP041730.1"/>
</dbReference>
<sequence length="441" mass="50074">MKMQYLLLCAALGLGAQAAELAAGPMAGPPSMRGVTLWLQADGAARAAIEYWPEDSQASKRRSAPVTLDASEQFAGKISLFGLEPGRRYGYRVVLNDKPAGKQTYRFATQELWQWRKDAPDFTVLAGSCNYGNEPGYDRPGKPYGDHHLTVFKTMAAQNPDLTLWLGDNLYYREVDFSPEGMAYRWQRDRSQGYLQPLLQLGAHAAIWDDHDYGPNDANSSFVLKGESLKLQKRYWANPSYGLPETPGVFTTFSFNDVDFFMLDDRYWRDDNRFPDAADKAMFGREQMRWLKNALLASTAPFKVIAGGTQLMNKSGQSDSWHDFPVERDDFIEFLNKTKLEGVLFLSGDVHRSELTKVERSGAYPLYDLTCSPMTSGIYVDKRQSERANLVPGTSVMGERNFCQLRFEGSKAERRLLLRVYNDKGELKWEKPLSRKELTYQ</sequence>
<reference evidence="4" key="1">
    <citation type="submission" date="2019-07" db="EMBL/GenBank/DDBJ databases">
        <title>Chitinimonas sp. nov., isolated from Ny-Alesund, arctica soil.</title>
        <authorList>
            <person name="Xu Q."/>
            <person name="Peng F."/>
        </authorList>
    </citation>
    <scope>NUCLEOTIDE SEQUENCE [LARGE SCALE GENOMIC DNA]</scope>
    <source>
        <strain evidence="4">R3-44</strain>
    </source>
</reference>